<evidence type="ECO:0000256" key="3">
    <source>
        <dbReference type="RuleBase" id="RU362118"/>
    </source>
</evidence>
<gene>
    <name evidence="4" type="ORF">E6O75_ATG10884</name>
</gene>
<dbReference type="GO" id="GO:0016829">
    <property type="term" value="F:lyase activity"/>
    <property type="evidence" value="ECO:0007669"/>
    <property type="project" value="UniProtKB-KW"/>
</dbReference>
<evidence type="ECO:0000313" key="5">
    <source>
        <dbReference type="Proteomes" id="UP000298493"/>
    </source>
</evidence>
<evidence type="ECO:0000256" key="1">
    <source>
        <dbReference type="ARBA" id="ARBA00001933"/>
    </source>
</evidence>
<dbReference type="InterPro" id="IPR015422">
    <property type="entry name" value="PyrdxlP-dep_Trfase_small"/>
</dbReference>
<keyword evidence="4" id="KW-0456">Lyase</keyword>
<comment type="cofactor">
    <cofactor evidence="1 3">
        <name>pyridoxal 5'-phosphate</name>
        <dbReference type="ChEBI" id="CHEBI:597326"/>
    </cofactor>
</comment>
<dbReference type="GO" id="GO:0030170">
    <property type="term" value="F:pyridoxal phosphate binding"/>
    <property type="evidence" value="ECO:0007669"/>
    <property type="project" value="InterPro"/>
</dbReference>
<dbReference type="InterPro" id="IPR051750">
    <property type="entry name" value="Trans-sulfuration_enzymes"/>
</dbReference>
<reference evidence="4 5" key="1">
    <citation type="submission" date="2019-04" db="EMBL/GenBank/DDBJ databases">
        <title>High contiguity whole genome sequence and gene annotation resource for two Venturia nashicola isolates.</title>
        <authorList>
            <person name="Prokchorchik M."/>
            <person name="Won K."/>
            <person name="Lee Y."/>
            <person name="Choi E.D."/>
            <person name="Segonzac C."/>
            <person name="Sohn K.H."/>
        </authorList>
    </citation>
    <scope>NUCLEOTIDE SEQUENCE [LARGE SCALE GENOMIC DNA]</scope>
    <source>
        <strain evidence="4 5">PRI2</strain>
    </source>
</reference>
<comment type="similarity">
    <text evidence="3">Belongs to the trans-sulfuration enzymes family.</text>
</comment>
<evidence type="ECO:0000313" key="4">
    <source>
        <dbReference type="EMBL" id="TID22090.1"/>
    </source>
</evidence>
<evidence type="ECO:0000256" key="2">
    <source>
        <dbReference type="ARBA" id="ARBA00022898"/>
    </source>
</evidence>
<dbReference type="Gene3D" id="3.40.640.10">
    <property type="entry name" value="Type I PLP-dependent aspartate aminotransferase-like (Major domain)"/>
    <property type="match status" value="1"/>
</dbReference>
<dbReference type="PANTHER" id="PTHR42699:SF1">
    <property type="entry name" value="CYSTATHIONINE GAMMA-SYNTHASE-RELATED"/>
    <property type="match status" value="1"/>
</dbReference>
<dbReference type="GO" id="GO:0003962">
    <property type="term" value="F:cystathionine gamma-synthase activity"/>
    <property type="evidence" value="ECO:0007669"/>
    <property type="project" value="TreeGrafter"/>
</dbReference>
<proteinExistence type="inferred from homology"/>
<dbReference type="SUPFAM" id="SSF53383">
    <property type="entry name" value="PLP-dependent transferases"/>
    <property type="match status" value="1"/>
</dbReference>
<dbReference type="Gene3D" id="3.90.1150.10">
    <property type="entry name" value="Aspartate Aminotransferase, domain 1"/>
    <property type="match status" value="1"/>
</dbReference>
<protein>
    <submittedName>
        <fullName evidence="4">O-succinylhomoserine (Thiol)-lyase</fullName>
    </submittedName>
</protein>
<sequence length="550" mass="61769">MASTAVMEILPVETKCFHAMPPAPRHAISTHLPGWDLMVEFAKRDPAFWAQFHDMYPRFLIHRDVKQVIELIIQRTKLEDASCLPFPSRAVAEACVEWVTPTKRADGLDPVPKDQISIREFETNGPKLCVVIFPLAHLKLVTPYWVNTGTGISSRLAEDLLNNIQSLREGSLGELDNRTDDTPISQALRQRISGLINRAPVGPPRKTEVSPEDVYLYQTGMSAIVYVHNYLTKWRDNPKSKTVMFGFPFHQTVHIFEWWGAGLKFFPLGTELDELEKYLQDEETNGSPVQAVWTEFPSNPLLVSSDLGRLRILADNFHFALVVDDTVGSFCNVDVLPIADIIVTSLTKSFSGYADVMGGSAVLNSEAAKYAEFKTLFDGLYADDLYIRDAEVLLSNSEDYLTRSTTLNNNAAALVDYLHSLTADPTSCISKVFYPTINSTLSNYEAYKRAPTSEFIPGYGCLFSIQFDTLEQTIEFYNHFHVHHGPHLGAHRTLAMPYVRALYGDELEKVKAWGLEQTQIRISVGLESEKVLVETFKHALKKADAIKSAK</sequence>
<organism evidence="4 5">
    <name type="scientific">Venturia nashicola</name>
    <dbReference type="NCBI Taxonomy" id="86259"/>
    <lineage>
        <taxon>Eukaryota</taxon>
        <taxon>Fungi</taxon>
        <taxon>Dikarya</taxon>
        <taxon>Ascomycota</taxon>
        <taxon>Pezizomycotina</taxon>
        <taxon>Dothideomycetes</taxon>
        <taxon>Pleosporomycetidae</taxon>
        <taxon>Venturiales</taxon>
        <taxon>Venturiaceae</taxon>
        <taxon>Venturia</taxon>
    </lineage>
</organism>
<dbReference type="Pfam" id="PF01053">
    <property type="entry name" value="Cys_Met_Meta_PP"/>
    <property type="match status" value="1"/>
</dbReference>
<keyword evidence="2 3" id="KW-0663">Pyridoxal phosphate</keyword>
<dbReference type="InterPro" id="IPR000277">
    <property type="entry name" value="Cys/Met-Metab_PyrdxlP-dep_enz"/>
</dbReference>
<dbReference type="AlphaFoldDB" id="A0A4Z1PGD5"/>
<dbReference type="STRING" id="86259.A0A4Z1PGD5"/>
<dbReference type="PANTHER" id="PTHR42699">
    <property type="match status" value="1"/>
</dbReference>
<comment type="caution">
    <text evidence="4">The sequence shown here is derived from an EMBL/GenBank/DDBJ whole genome shotgun (WGS) entry which is preliminary data.</text>
</comment>
<dbReference type="InterPro" id="IPR015421">
    <property type="entry name" value="PyrdxlP-dep_Trfase_major"/>
</dbReference>
<dbReference type="GO" id="GO:0019346">
    <property type="term" value="P:transsulfuration"/>
    <property type="evidence" value="ECO:0007669"/>
    <property type="project" value="InterPro"/>
</dbReference>
<name>A0A4Z1PGD5_9PEZI</name>
<keyword evidence="5" id="KW-1185">Reference proteome</keyword>
<dbReference type="InterPro" id="IPR015424">
    <property type="entry name" value="PyrdxlP-dep_Trfase"/>
</dbReference>
<accession>A0A4Z1PGD5</accession>
<dbReference type="Proteomes" id="UP000298493">
    <property type="component" value="Unassembled WGS sequence"/>
</dbReference>
<dbReference type="EMBL" id="SNSC02000008">
    <property type="protein sequence ID" value="TID22090.1"/>
    <property type="molecule type" value="Genomic_DNA"/>
</dbReference>